<name>A0A8H6RYF4_9AGAR</name>
<proteinExistence type="predicted"/>
<protein>
    <submittedName>
        <fullName evidence="1">Uncharacterized protein</fullName>
    </submittedName>
</protein>
<gene>
    <name evidence="1" type="ORF">MIND_01388200</name>
</gene>
<dbReference type="GeneID" id="59352812"/>
<dbReference type="EMBL" id="JACAZF010000017">
    <property type="protein sequence ID" value="KAF7289266.1"/>
    <property type="molecule type" value="Genomic_DNA"/>
</dbReference>
<evidence type="ECO:0000313" key="2">
    <source>
        <dbReference type="Proteomes" id="UP000636479"/>
    </source>
</evidence>
<dbReference type="AlphaFoldDB" id="A0A8H6RYF4"/>
<dbReference type="OrthoDB" id="3235609at2759"/>
<accession>A0A8H6RYF4</accession>
<dbReference type="Proteomes" id="UP000636479">
    <property type="component" value="Unassembled WGS sequence"/>
</dbReference>
<dbReference type="RefSeq" id="XP_037213297.1">
    <property type="nucleotide sequence ID" value="XM_037370296.1"/>
</dbReference>
<comment type="caution">
    <text evidence="1">The sequence shown here is derived from an EMBL/GenBank/DDBJ whole genome shotgun (WGS) entry which is preliminary data.</text>
</comment>
<keyword evidence="2" id="KW-1185">Reference proteome</keyword>
<organism evidence="1 2">
    <name type="scientific">Mycena indigotica</name>
    <dbReference type="NCBI Taxonomy" id="2126181"/>
    <lineage>
        <taxon>Eukaryota</taxon>
        <taxon>Fungi</taxon>
        <taxon>Dikarya</taxon>
        <taxon>Basidiomycota</taxon>
        <taxon>Agaricomycotina</taxon>
        <taxon>Agaricomycetes</taxon>
        <taxon>Agaricomycetidae</taxon>
        <taxon>Agaricales</taxon>
        <taxon>Marasmiineae</taxon>
        <taxon>Mycenaceae</taxon>
        <taxon>Mycena</taxon>
    </lineage>
</organism>
<sequence length="472" mass="52811">MRRYYQVGGYKANIHPTSYSQKRTLLDIVYDRLQRDDGGVELFLGIKLSGTSHLLVSEEDAARLRGETRCNSSLLSSDFESISPLVFRDKPSLEKKFDTLSQPANKNKKKKGIDRDLSRANKVFVSSSQEGLSRGQFENARRVPFHQRCLSTNHPDRVLYRLATDPGAAPKYDLDLTGFPLNNEGRTLDIPIYCFAYNIWNSDSRSLENRTREPRFLDVAWGEAPALDQRETADTMKTLSHIREKSSANLQQRNLPMKAFEWADVNGPTELLNLDDIRTKIGNFFEPLSRPSASPAILLVHNKSTALNVNSSAKMLATVPVKHLETLATDQRIILLPETVLARHVARRLMPTATTATADAPPSPPPRRLFAPLYVIDVENLYSTLSRTTATGLGTLPDIMLKTKLYEKVDCDGWCAGNELWMLRKVFMAMAEKGGVDDQDSEWPGGLGQMSTTFAIGGYDDEASDYGSEEDD</sequence>
<evidence type="ECO:0000313" key="1">
    <source>
        <dbReference type="EMBL" id="KAF7289266.1"/>
    </source>
</evidence>
<reference evidence="1" key="1">
    <citation type="submission" date="2020-05" db="EMBL/GenBank/DDBJ databases">
        <title>Mycena genomes resolve the evolution of fungal bioluminescence.</title>
        <authorList>
            <person name="Tsai I.J."/>
        </authorList>
    </citation>
    <scope>NUCLEOTIDE SEQUENCE</scope>
    <source>
        <strain evidence="1">171206Taipei</strain>
    </source>
</reference>